<dbReference type="AlphaFoldDB" id="A0A0F8X0Y2"/>
<proteinExistence type="predicted"/>
<gene>
    <name evidence="1" type="ORF">LCGC14_3084520</name>
</gene>
<sequence>MMMNHEMHSTTLFDGLMAKFLGDPVDGQQIWMGLQDAFPIMPTQSLPPAFDALLGYALNKDFWSGEDIWRGPETEKFKRMEYVPGYTHPALIEAGKYTGWSPTRLGYALQQYFTHGNIYTSVVGEGLRAIMGKLPEQYQDRVQEELLLGMPFIRRVAEATNPYEPYEKEVQFTLDKAEMMRYHQAKE</sequence>
<name>A0A0F8X0Y2_9ZZZZ</name>
<protein>
    <submittedName>
        <fullName evidence="1">Uncharacterized protein</fullName>
    </submittedName>
</protein>
<organism evidence="1">
    <name type="scientific">marine sediment metagenome</name>
    <dbReference type="NCBI Taxonomy" id="412755"/>
    <lineage>
        <taxon>unclassified sequences</taxon>
        <taxon>metagenomes</taxon>
        <taxon>ecological metagenomes</taxon>
    </lineage>
</organism>
<reference evidence="1" key="1">
    <citation type="journal article" date="2015" name="Nature">
        <title>Complex archaea that bridge the gap between prokaryotes and eukaryotes.</title>
        <authorList>
            <person name="Spang A."/>
            <person name="Saw J.H."/>
            <person name="Jorgensen S.L."/>
            <person name="Zaremba-Niedzwiedzka K."/>
            <person name="Martijn J."/>
            <person name="Lind A.E."/>
            <person name="van Eijk R."/>
            <person name="Schleper C."/>
            <person name="Guy L."/>
            <person name="Ettema T.J."/>
        </authorList>
    </citation>
    <scope>NUCLEOTIDE SEQUENCE</scope>
</reference>
<evidence type="ECO:0000313" key="1">
    <source>
        <dbReference type="EMBL" id="KKK54460.1"/>
    </source>
</evidence>
<comment type="caution">
    <text evidence="1">The sequence shown here is derived from an EMBL/GenBank/DDBJ whole genome shotgun (WGS) entry which is preliminary data.</text>
</comment>
<accession>A0A0F8X0Y2</accession>
<dbReference type="EMBL" id="LAZR01065981">
    <property type="protein sequence ID" value="KKK54460.1"/>
    <property type="molecule type" value="Genomic_DNA"/>
</dbReference>
<feature type="non-terminal residue" evidence="1">
    <location>
        <position position="187"/>
    </location>
</feature>